<dbReference type="SUPFAM" id="SSF48208">
    <property type="entry name" value="Six-hairpin glycosidases"/>
    <property type="match status" value="1"/>
</dbReference>
<proteinExistence type="predicted"/>
<protein>
    <submittedName>
        <fullName evidence="1">Uncharacterized protein</fullName>
    </submittedName>
</protein>
<gene>
    <name evidence="1" type="ORF">H7C18_32575</name>
</gene>
<evidence type="ECO:0000313" key="2">
    <source>
        <dbReference type="Proteomes" id="UP000564644"/>
    </source>
</evidence>
<dbReference type="EMBL" id="JACJVO010000052">
    <property type="protein sequence ID" value="MBB6735657.1"/>
    <property type="molecule type" value="Genomic_DNA"/>
</dbReference>
<evidence type="ECO:0000313" key="1">
    <source>
        <dbReference type="EMBL" id="MBB6735657.1"/>
    </source>
</evidence>
<accession>A0A7X0ST64</accession>
<dbReference type="Proteomes" id="UP000564644">
    <property type="component" value="Unassembled WGS sequence"/>
</dbReference>
<reference evidence="1 2" key="1">
    <citation type="submission" date="2020-08" db="EMBL/GenBank/DDBJ databases">
        <title>Cohnella phylogeny.</title>
        <authorList>
            <person name="Dunlap C."/>
        </authorList>
    </citation>
    <scope>NUCLEOTIDE SEQUENCE [LARGE SCALE GENOMIC DNA]</scope>
    <source>
        <strain evidence="1 2">CBP 2801</strain>
    </source>
</reference>
<organism evidence="1 2">
    <name type="scientific">Cohnella zeiphila</name>
    <dbReference type="NCBI Taxonomy" id="2761120"/>
    <lineage>
        <taxon>Bacteria</taxon>
        <taxon>Bacillati</taxon>
        <taxon>Bacillota</taxon>
        <taxon>Bacilli</taxon>
        <taxon>Bacillales</taxon>
        <taxon>Paenibacillaceae</taxon>
        <taxon>Cohnella</taxon>
    </lineage>
</organism>
<name>A0A7X0ST64_9BACL</name>
<sequence length="676" mass="77338">MNQLPLSFSPAERFIRKIAANSLGACPPTAEVHAVDDHTVRYTIAFSLSEEVRQDDWQLRIEPSFEPSFHWAPHLTPTDRHVIDQHVFRSPALIVHDGRRMLALVPDLDLLTAGSPVRWYLDLDAERNRLTLGMSRSEVTEHVLFERAPGAVYPAGTVRIGFYLMAFEDERALRDPWRPVLAFLWSSWGTKRFRQGAPEIGPMSRYVRHTYDWAFKHWEDIVWQEFELNGRKVGAPAFIVDVSQSPNYPGIASERESRSIWNQAWFSSLRSAIGLYRFGRSTGDEDLVRRALLTKELALAAPMDGGFFPTVIATEMEEATVDGQSINRSKGWKTAFWGNSNRNPVLPWGSIGQAPYHVLDMSWTCLLMLRWYEELEPDPRLLAYAEHYAEALMSLQDEDGFFPAWLEREGMQPIEVLAQSPETSLSVTFLLKLHELHPDGDYLTPALKAMDAVLEHIVPVGRWEDFETYWSCCGYGRPDLVGRKVARNDMFKQCNFSTFWTAEALLGCYKATGEERYLAAGRTCLDEMLMTQASWQPPYIPIEALGGFGVMNADGEWNDARQSLFAELILEYGMELDQPEYIERGIAALRASFVMMYCPENVKTREQWEKAYPFFNEKDYGFMMENYGHGGEVNAEGLGMGTFTIYDWGNGATAEAYLRILEHHGEILRERYGWEI</sequence>
<keyword evidence="2" id="KW-1185">Reference proteome</keyword>
<comment type="caution">
    <text evidence="1">The sequence shown here is derived from an EMBL/GenBank/DDBJ whole genome shotgun (WGS) entry which is preliminary data.</text>
</comment>
<dbReference type="GO" id="GO:0005975">
    <property type="term" value="P:carbohydrate metabolic process"/>
    <property type="evidence" value="ECO:0007669"/>
    <property type="project" value="InterPro"/>
</dbReference>
<dbReference type="InterPro" id="IPR008928">
    <property type="entry name" value="6-hairpin_glycosidase_sf"/>
</dbReference>
<dbReference type="AlphaFoldDB" id="A0A7X0ST64"/>
<dbReference type="RefSeq" id="WP_185133309.1">
    <property type="nucleotide sequence ID" value="NZ_JACJVO010000052.1"/>
</dbReference>